<dbReference type="GeneID" id="40305107"/>
<evidence type="ECO:0000256" key="8">
    <source>
        <dbReference type="ARBA" id="ARBA00022692"/>
    </source>
</evidence>
<protein>
    <recommendedName>
        <fullName evidence="5">Dol-P-Glc:Glc(2)Man(9)GlcNAc(2)-PP-Dol alpha-1,2-glucosyltransferase</fullName>
        <ecNumber evidence="4">2.4.1.256</ecNumber>
    </recommendedName>
</protein>
<dbReference type="PANTHER" id="PTHR12989:SF10">
    <property type="entry name" value="DOL-P-GLC:GLC(2)MAN(9)GLCNAC(2)-PP-DOL ALPHA-1,2-GLUCOSYLTRANSFERASE-RELATED"/>
    <property type="match status" value="1"/>
</dbReference>
<dbReference type="Pfam" id="PF04922">
    <property type="entry name" value="DIE2_ALG10"/>
    <property type="match status" value="3"/>
</dbReference>
<feature type="transmembrane region" description="Helical" evidence="15">
    <location>
        <begin position="309"/>
        <end position="327"/>
    </location>
</feature>
<evidence type="ECO:0000313" key="17">
    <source>
        <dbReference type="EMBL" id="PFH37702.1"/>
    </source>
</evidence>
<accession>A0A2A9MPH3</accession>
<dbReference type="OrthoDB" id="332785at2759"/>
<evidence type="ECO:0000256" key="12">
    <source>
        <dbReference type="ARBA" id="ARBA00044727"/>
    </source>
</evidence>
<feature type="region of interest" description="Disordered" evidence="14">
    <location>
        <begin position="797"/>
        <end position="822"/>
    </location>
</feature>
<feature type="transmembrane region" description="Helical" evidence="15">
    <location>
        <begin position="639"/>
        <end position="655"/>
    </location>
</feature>
<gene>
    <name evidence="17" type="ORF">BESB_000440</name>
</gene>
<keyword evidence="11 15" id="KW-0472">Membrane</keyword>
<evidence type="ECO:0000313" key="18">
    <source>
        <dbReference type="Proteomes" id="UP000224006"/>
    </source>
</evidence>
<evidence type="ECO:0000256" key="14">
    <source>
        <dbReference type="SAM" id="MobiDB-lite"/>
    </source>
</evidence>
<keyword evidence="16" id="KW-0732">Signal</keyword>
<feature type="signal peptide" evidence="16">
    <location>
        <begin position="1"/>
        <end position="22"/>
    </location>
</feature>
<feature type="region of interest" description="Disordered" evidence="14">
    <location>
        <begin position="337"/>
        <end position="381"/>
    </location>
</feature>
<dbReference type="EC" id="2.4.1.256" evidence="4"/>
<proteinExistence type="inferred from homology"/>
<feature type="region of interest" description="Disordered" evidence="14">
    <location>
        <begin position="688"/>
        <end position="722"/>
    </location>
</feature>
<organism evidence="17 18">
    <name type="scientific">Besnoitia besnoiti</name>
    <name type="common">Apicomplexan protozoan</name>
    <dbReference type="NCBI Taxonomy" id="94643"/>
    <lineage>
        <taxon>Eukaryota</taxon>
        <taxon>Sar</taxon>
        <taxon>Alveolata</taxon>
        <taxon>Apicomplexa</taxon>
        <taxon>Conoidasida</taxon>
        <taxon>Coccidia</taxon>
        <taxon>Eucoccidiorida</taxon>
        <taxon>Eimeriorina</taxon>
        <taxon>Sarcocystidae</taxon>
        <taxon>Besnoitia</taxon>
    </lineage>
</organism>
<feature type="compositionally biased region" description="Basic and acidic residues" evidence="14">
    <location>
        <begin position="365"/>
        <end position="381"/>
    </location>
</feature>
<dbReference type="PANTHER" id="PTHR12989">
    <property type="entry name" value="ALPHA-1,2-GLUCOSYLTRANSFERASE ALG10"/>
    <property type="match status" value="1"/>
</dbReference>
<dbReference type="RefSeq" id="XP_029221711.1">
    <property type="nucleotide sequence ID" value="XM_029358799.1"/>
</dbReference>
<keyword evidence="10 15" id="KW-1133">Transmembrane helix</keyword>
<sequence length="958" mass="104405">MKAPRVFFLLLLSFLCLNSVLLLLFDRLVQEPYMDEEFHIPQAQRYCRRLPPAFYHPSISTPPGLYWVSSLVLRALSTPASLASLALLRRASAEEEIMRVRQEGARDEAGGGCRDVEDSALGWHSELAERRGKPETNAGAGMQNLAGDASKRTEEGGELRQSTLPFFCRYVSSFRAFNALIVSPLTLVLLWHLAKALRRPWAGSASLASAHAAWEARSFARSSDAAFAFLSTIVAPAGGDAEASDLLVALRVARAALLPTFYFYNFLFYTDPLGALLLLFAYAQLLLSPSLWSFAAAATLAFFVRQTSVVWSGGACLLTFLAATSVLSTGESRVQETLPARQAKSRVSSDRAATPAKRQPPRGAHAGEAEKEGTRHTEETQRSVWARLLPSGFQTSGAAGAHLARSTWESAKSALAFFFSPRACCRVTLPLAAPLLAFALFVVFNGGKVAVGHQAFHRPRVHTAQLLYAALAVASAASPATYLVVLRRLSCLLKALFAVVDAWARQSLGKELHGFCGLKSEALEGEGQTAGERRAETHAPTEARRDAKRMKAPLSGAGSALEETSESQRTSSSSDCSRGGDGCVETDQGDMPRHCGAFFMYFVCLSLAAGIGAIAHPFILNDSRHVVFYLWRHVLRFPLFRWLVGPFAAACYLAFGMPCSLVSPPVPACIVSRSKCSGQLGAEHEAAAEAKAGGERVKGEGTDAKSRRQQEEGREWEADPAASPEFAKRIPADIPAASDLRFVCPRSSRFYTFASLFTFFLCCVLALVPTGLIEPRYFLFLLLLFVLHERFPSSREANLASSRRRRSPGKPEEAQLAESSSAEDMACTYSRYSRSVAGASAAARLATRRRENGEGAAESVADNVNEGEADALQDSKVLRTQSAKNGERENVLWLLLRCLLNPSCWRNLYRGRDLGEKEDLANEAAALLINASLSCVIFFVFLYRPYRDAAGNIARFML</sequence>
<name>A0A2A9MPH3_BESBE</name>
<dbReference type="STRING" id="94643.A0A2A9MPH3"/>
<dbReference type="EMBL" id="NWUJ01000001">
    <property type="protein sequence ID" value="PFH37702.1"/>
    <property type="molecule type" value="Genomic_DNA"/>
</dbReference>
<evidence type="ECO:0000256" key="15">
    <source>
        <dbReference type="SAM" id="Phobius"/>
    </source>
</evidence>
<evidence type="ECO:0000256" key="1">
    <source>
        <dbReference type="ARBA" id="ARBA00004477"/>
    </source>
</evidence>
<evidence type="ECO:0000256" key="10">
    <source>
        <dbReference type="ARBA" id="ARBA00022989"/>
    </source>
</evidence>
<comment type="catalytic activity">
    <reaction evidence="13">
        <text>an alpha-D-Glc-(1-&gt;3)-alpha-D-Glc-(1-&gt;3)-alpha-D-Man-(1-&gt;2)-alpha-D-Man-(1-&gt;2)-alpha-D-Man-(1-&gt;3)-[alpha-D-Man-(1-&gt;2)-alpha-D-Man-(1-&gt;3)-[alpha-D-Man-(1-&gt;2)-alpha-D-Man-(1-&gt;6)]-alpha-D-Man-(1-&gt;6)]-beta-D-Man-(1-&gt;4)-beta-D-GlcNAc-(1-&gt;4)-alpha-D-GlcNAc-diphospho-di-trans,poly-cis-dolichol + a di-trans,poly-cis-dolichyl beta-D-glucosyl phosphate = a alpha-D-Glc-(1-&gt;2)-alpha-D-Glc-(1-&gt;3)-alpha-D-Glc-(1-&gt;3)-alpha-D-Man-(1-&gt;2)-alpha-D-Man-(1-&gt;2)-alpha-D-Man-(1-&gt;3)-[alpha-D-Man-(1-&gt;2)-alpha-D-Man-(1-&gt;3)-[alpha-D-Man-(1-&gt;2)-alpha-D-Man-(1-&gt;6)]-alpha-D-Man-(1-&gt;6)]-beta-D-Man-(1-&gt;4)-beta-D-GlcNAc-(1-&gt;4)-alpha-D-GlcNAc-diphospho-di-trans,poly-cis-dolichol + a di-trans,poly-cis-dolichyl phosphate + H(+)</text>
        <dbReference type="Rhea" id="RHEA:29543"/>
        <dbReference type="Rhea" id="RHEA-COMP:19498"/>
        <dbReference type="Rhea" id="RHEA-COMP:19502"/>
        <dbReference type="Rhea" id="RHEA-COMP:19512"/>
        <dbReference type="Rhea" id="RHEA-COMP:19522"/>
        <dbReference type="ChEBI" id="CHEBI:15378"/>
        <dbReference type="ChEBI" id="CHEBI:57525"/>
        <dbReference type="ChEBI" id="CHEBI:57683"/>
        <dbReference type="ChEBI" id="CHEBI:132522"/>
        <dbReference type="ChEBI" id="CHEBI:132523"/>
        <dbReference type="EC" id="2.4.1.256"/>
    </reaction>
    <physiologicalReaction direction="left-to-right" evidence="13">
        <dbReference type="Rhea" id="RHEA:29544"/>
    </physiologicalReaction>
</comment>
<feature type="transmembrane region" description="Helical" evidence="15">
    <location>
        <begin position="276"/>
        <end position="303"/>
    </location>
</feature>
<keyword evidence="8 15" id="KW-0812">Transmembrane</keyword>
<dbReference type="GO" id="GO:0005789">
    <property type="term" value="C:endoplasmic reticulum membrane"/>
    <property type="evidence" value="ECO:0007669"/>
    <property type="project" value="UniProtKB-SubCell"/>
</dbReference>
<keyword evidence="9" id="KW-0256">Endoplasmic reticulum</keyword>
<evidence type="ECO:0000256" key="5">
    <source>
        <dbReference type="ARBA" id="ARBA00018512"/>
    </source>
</evidence>
<feature type="transmembrane region" description="Helical" evidence="15">
    <location>
        <begin position="598"/>
        <end position="619"/>
    </location>
</feature>
<evidence type="ECO:0000256" key="6">
    <source>
        <dbReference type="ARBA" id="ARBA00022676"/>
    </source>
</evidence>
<dbReference type="GO" id="GO:0106073">
    <property type="term" value="F:dolichyl pyrophosphate Glc2Man9GlcNAc2 alpha-1,2-glucosyltransferase activity"/>
    <property type="evidence" value="ECO:0007669"/>
    <property type="project" value="UniProtKB-EC"/>
</dbReference>
<evidence type="ECO:0000256" key="11">
    <source>
        <dbReference type="ARBA" id="ARBA00023136"/>
    </source>
</evidence>
<feature type="transmembrane region" description="Helical" evidence="15">
    <location>
        <begin position="920"/>
        <end position="943"/>
    </location>
</feature>
<feature type="transmembrane region" description="Helical" evidence="15">
    <location>
        <begin position="466"/>
        <end position="486"/>
    </location>
</feature>
<comment type="subcellular location">
    <subcellularLocation>
        <location evidence="1">Endoplasmic reticulum membrane</location>
        <topology evidence="1">Multi-pass membrane protein</topology>
    </subcellularLocation>
</comment>
<feature type="compositionally biased region" description="Basic and acidic residues" evidence="14">
    <location>
        <begin position="688"/>
        <end position="717"/>
    </location>
</feature>
<dbReference type="VEuPathDB" id="ToxoDB:BESB_000440"/>
<dbReference type="InterPro" id="IPR016900">
    <property type="entry name" value="Alg10"/>
</dbReference>
<evidence type="ECO:0000256" key="4">
    <source>
        <dbReference type="ARBA" id="ARBA00011967"/>
    </source>
</evidence>
<evidence type="ECO:0000256" key="13">
    <source>
        <dbReference type="ARBA" id="ARBA00048064"/>
    </source>
</evidence>
<feature type="compositionally biased region" description="Basic and acidic residues" evidence="14">
    <location>
        <begin position="531"/>
        <end position="545"/>
    </location>
</feature>
<comment type="pathway">
    <text evidence="2">Protein modification; protein glycosylation.</text>
</comment>
<dbReference type="GO" id="GO:0006488">
    <property type="term" value="P:dolichol-linked oligosaccharide biosynthetic process"/>
    <property type="evidence" value="ECO:0007669"/>
    <property type="project" value="InterPro"/>
</dbReference>
<reference evidence="17 18" key="1">
    <citation type="submission" date="2017-09" db="EMBL/GenBank/DDBJ databases">
        <title>Genome sequencing of Besnoitia besnoiti strain Bb-Ger1.</title>
        <authorList>
            <person name="Schares G."/>
            <person name="Venepally P."/>
            <person name="Lorenzi H.A."/>
        </authorList>
    </citation>
    <scope>NUCLEOTIDE SEQUENCE [LARGE SCALE GENOMIC DNA]</scope>
    <source>
        <strain evidence="17 18">Bb-Ger1</strain>
    </source>
</reference>
<feature type="transmembrane region" description="Helical" evidence="15">
    <location>
        <begin position="65"/>
        <end position="88"/>
    </location>
</feature>
<feature type="chain" id="PRO_5012857634" description="Dol-P-Glc:Glc(2)Man(9)GlcNAc(2)-PP-Dol alpha-1,2-glucosyltransferase" evidence="16">
    <location>
        <begin position="23"/>
        <end position="958"/>
    </location>
</feature>
<feature type="transmembrane region" description="Helical" evidence="15">
    <location>
        <begin position="427"/>
        <end position="446"/>
    </location>
</feature>
<feature type="transmembrane region" description="Helical" evidence="15">
    <location>
        <begin position="246"/>
        <end position="264"/>
    </location>
</feature>
<comment type="similarity">
    <text evidence="3">Belongs to the ALG10 glucosyltransferase family.</text>
</comment>
<dbReference type="KEGG" id="bbes:BESB_000440"/>
<keyword evidence="7" id="KW-0808">Transferase</keyword>
<evidence type="ECO:0000256" key="9">
    <source>
        <dbReference type="ARBA" id="ARBA00022824"/>
    </source>
</evidence>
<feature type="transmembrane region" description="Helical" evidence="15">
    <location>
        <begin position="176"/>
        <end position="194"/>
    </location>
</feature>
<evidence type="ECO:0000256" key="16">
    <source>
        <dbReference type="SAM" id="SignalP"/>
    </source>
</evidence>
<keyword evidence="6" id="KW-0328">Glycosyltransferase</keyword>
<feature type="region of interest" description="Disordered" evidence="14">
    <location>
        <begin position="526"/>
        <end position="580"/>
    </location>
</feature>
<evidence type="ECO:0000256" key="2">
    <source>
        <dbReference type="ARBA" id="ARBA00004922"/>
    </source>
</evidence>
<evidence type="ECO:0000256" key="3">
    <source>
        <dbReference type="ARBA" id="ARBA00010600"/>
    </source>
</evidence>
<dbReference type="Proteomes" id="UP000224006">
    <property type="component" value="Chromosome I"/>
</dbReference>
<comment type="function">
    <text evidence="12">Dol-P-Glc:Glc(2)Man(9)GlcNAc(2)-PP-Dol alpha-1,2-glucosyltransferase that operates in the biosynthetic pathway of dolichol-linked oligosaccharides, the glycan precursors employed in protein asparagine (N)-glycosylation. The assembly of dolichol-linked oligosaccharides begins on the cytosolic side of the endoplasmic reticulum membrane and finishes in its lumen. The sequential addition of sugars to dolichol pyrophosphate produces dolichol-linked oligosaccharides containing fourteen sugars, including two GlcNAcs, nine mannoses and three glucoses. Once assembled, the oligosaccharide is transferred from the lipid to nascent proteins by oligosaccharyltransferases. In the lumen of the endoplasmic reticulum, adds the third and last glucose residue from dolichyl phosphate glucose (Dol-P-Glc) onto the lipid-linked oligosaccharide intermediate Glc(2)Man(9)GlcNAc(2)-PP-Dol to produce Glc(3)Man(9)GlcNAc(2)-PP-Dol.</text>
</comment>
<feature type="transmembrane region" description="Helical" evidence="15">
    <location>
        <begin position="750"/>
        <end position="769"/>
    </location>
</feature>
<evidence type="ECO:0000256" key="7">
    <source>
        <dbReference type="ARBA" id="ARBA00022679"/>
    </source>
</evidence>
<comment type="caution">
    <text evidence="17">The sequence shown here is derived from an EMBL/GenBank/DDBJ whole genome shotgun (WGS) entry which is preliminary data.</text>
</comment>
<keyword evidence="18" id="KW-1185">Reference proteome</keyword>
<dbReference type="AlphaFoldDB" id="A0A2A9MPH3"/>
<feature type="compositionally biased region" description="Low complexity" evidence="14">
    <location>
        <begin position="567"/>
        <end position="577"/>
    </location>
</feature>